<feature type="transmembrane region" description="Helical" evidence="13">
    <location>
        <begin position="342"/>
        <end position="363"/>
    </location>
</feature>
<evidence type="ECO:0000256" key="4">
    <source>
        <dbReference type="ARBA" id="ARBA00022692"/>
    </source>
</evidence>
<keyword evidence="5 13" id="KW-1133">Transmembrane helix</keyword>
<protein>
    <recommendedName>
        <fullName evidence="14">Cation/H+ exchanger transmembrane domain-containing protein</fullName>
    </recommendedName>
</protein>
<feature type="transmembrane region" description="Helical" evidence="13">
    <location>
        <begin position="14"/>
        <end position="34"/>
    </location>
</feature>
<keyword evidence="6" id="KW-0915">Sodium</keyword>
<feature type="transmembrane region" description="Helical" evidence="13">
    <location>
        <begin position="201"/>
        <end position="224"/>
    </location>
</feature>
<evidence type="ECO:0000256" key="8">
    <source>
        <dbReference type="ARBA" id="ARBA00023136"/>
    </source>
</evidence>
<keyword evidence="8 13" id="KW-0472">Membrane</keyword>
<evidence type="ECO:0000256" key="13">
    <source>
        <dbReference type="SAM" id="Phobius"/>
    </source>
</evidence>
<reference evidence="15 16" key="1">
    <citation type="journal article" date="2024" name="Nat. Commun.">
        <title>Phylogenomics reveals the evolutionary origins of lichenization in chlorophyte algae.</title>
        <authorList>
            <person name="Puginier C."/>
            <person name="Libourel C."/>
            <person name="Otte J."/>
            <person name="Skaloud P."/>
            <person name="Haon M."/>
            <person name="Grisel S."/>
            <person name="Petersen M."/>
            <person name="Berrin J.G."/>
            <person name="Delaux P.M."/>
            <person name="Dal Grande F."/>
            <person name="Keller J."/>
        </authorList>
    </citation>
    <scope>NUCLEOTIDE SEQUENCE [LARGE SCALE GENOMIC DNA]</scope>
    <source>
        <strain evidence="15 16">SAG 216-7</strain>
    </source>
</reference>
<dbReference type="InterPro" id="IPR018422">
    <property type="entry name" value="Cation/H_exchanger_CPA1"/>
</dbReference>
<accession>A0ABR2YUV1</accession>
<evidence type="ECO:0000256" key="11">
    <source>
        <dbReference type="ARBA" id="ARBA00047912"/>
    </source>
</evidence>
<feature type="transmembrane region" description="Helical" evidence="13">
    <location>
        <begin position="231"/>
        <end position="249"/>
    </location>
</feature>
<feature type="transmembrane region" description="Helical" evidence="13">
    <location>
        <begin position="78"/>
        <end position="96"/>
    </location>
</feature>
<feature type="transmembrane region" description="Helical" evidence="13">
    <location>
        <begin position="255"/>
        <end position="275"/>
    </location>
</feature>
<evidence type="ECO:0000256" key="7">
    <source>
        <dbReference type="ARBA" id="ARBA00023065"/>
    </source>
</evidence>
<dbReference type="InterPro" id="IPR006153">
    <property type="entry name" value="Cation/H_exchanger_TM"/>
</dbReference>
<comment type="subcellular location">
    <subcellularLocation>
        <location evidence="1">Cell membrane</location>
        <topology evidence="1">Multi-pass membrane protein</topology>
    </subcellularLocation>
</comment>
<dbReference type="Gene3D" id="6.10.140.1330">
    <property type="match status" value="1"/>
</dbReference>
<feature type="transmembrane region" description="Helical" evidence="13">
    <location>
        <begin position="108"/>
        <end position="130"/>
    </location>
</feature>
<dbReference type="PANTHER" id="PTHR10110">
    <property type="entry name" value="SODIUM/HYDROGEN EXCHANGER"/>
    <property type="match status" value="1"/>
</dbReference>
<dbReference type="Proteomes" id="UP001491310">
    <property type="component" value="Unassembled WGS sequence"/>
</dbReference>
<name>A0ABR2YUV1_9CHLO</name>
<dbReference type="Pfam" id="PF00999">
    <property type="entry name" value="Na_H_Exchanger"/>
    <property type="match status" value="1"/>
</dbReference>
<keyword evidence="3" id="KW-1003">Cell membrane</keyword>
<sequence length="498" mass="52284">MTGVGSAGSDEPNAVFVAAIALFLGAFTQSALHWTRIPNSVLLLLWGLAIGVGNGTYVSSWQHVSPGITFWQEIDPHLLTSLFLPPVLFAGAYGLPRRVLIRNAAHEALLGGAAVITGTAMTAVAVKFALPYGWTWPQSLLFGAIAAATDPVAAVALLREVNAPEEIRVTVDGEALIDDGVAAVLFIVFQESHPPFSIFSYHSLAGPAVGLAFAVCLLAWLRFVPAAQQEAVLAATLMLIAAYGCFFVADEILMTNGILAVVTLGMALACSGPTTNAASSDNNDAAKQEALHHVNIIWEAVEFVANTLIFVVCGMLIGGWVYRAHRMGGPWTLQGSDYGFAVALWLLLLVIRCINIAVLWPLLTRTGDGITFTSALLTAWSGLRGIVGLALALYVLIDPAIGSGAYRMQAFYFMSTTLVLTVVVQGSLYGPLLLALAIGEQASQEDLSSGPEGVSKEPTGQAGAGNWASAVPNGCVALTVQENGAPDRPDHQGCPSQC</sequence>
<keyword evidence="7" id="KW-0406">Ion transport</keyword>
<feature type="domain" description="Cation/H+ exchanger transmembrane" evidence="14">
    <location>
        <begin position="21"/>
        <end position="434"/>
    </location>
</feature>
<feature type="transmembrane region" description="Helical" evidence="13">
    <location>
        <begin position="375"/>
        <end position="397"/>
    </location>
</feature>
<evidence type="ECO:0000256" key="3">
    <source>
        <dbReference type="ARBA" id="ARBA00022475"/>
    </source>
</evidence>
<evidence type="ECO:0000256" key="1">
    <source>
        <dbReference type="ARBA" id="ARBA00004651"/>
    </source>
</evidence>
<keyword evidence="4 13" id="KW-0812">Transmembrane</keyword>
<feature type="region of interest" description="Disordered" evidence="12">
    <location>
        <begin position="447"/>
        <end position="466"/>
    </location>
</feature>
<comment type="caution">
    <text evidence="15">The sequence shown here is derived from an EMBL/GenBank/DDBJ whole genome shotgun (WGS) entry which is preliminary data.</text>
</comment>
<evidence type="ECO:0000256" key="5">
    <source>
        <dbReference type="ARBA" id="ARBA00022989"/>
    </source>
</evidence>
<organism evidence="15 16">
    <name type="scientific">Coccomyxa subellipsoidea</name>
    <dbReference type="NCBI Taxonomy" id="248742"/>
    <lineage>
        <taxon>Eukaryota</taxon>
        <taxon>Viridiplantae</taxon>
        <taxon>Chlorophyta</taxon>
        <taxon>core chlorophytes</taxon>
        <taxon>Trebouxiophyceae</taxon>
        <taxon>Trebouxiophyceae incertae sedis</taxon>
        <taxon>Coccomyxaceae</taxon>
        <taxon>Coccomyxa</taxon>
    </lineage>
</organism>
<evidence type="ECO:0000256" key="12">
    <source>
        <dbReference type="SAM" id="MobiDB-lite"/>
    </source>
</evidence>
<keyword evidence="9" id="KW-0739">Sodium transport</keyword>
<feature type="transmembrane region" description="Helical" evidence="13">
    <location>
        <begin position="41"/>
        <end position="58"/>
    </location>
</feature>
<proteinExistence type="predicted"/>
<evidence type="ECO:0000313" key="15">
    <source>
        <dbReference type="EMBL" id="KAK9915169.1"/>
    </source>
</evidence>
<evidence type="ECO:0000313" key="16">
    <source>
        <dbReference type="Proteomes" id="UP001491310"/>
    </source>
</evidence>
<feature type="transmembrane region" description="Helical" evidence="13">
    <location>
        <begin position="296"/>
        <end position="322"/>
    </location>
</feature>
<keyword evidence="2" id="KW-0813">Transport</keyword>
<dbReference type="EMBL" id="JALJOT010000005">
    <property type="protein sequence ID" value="KAK9915169.1"/>
    <property type="molecule type" value="Genomic_DNA"/>
</dbReference>
<evidence type="ECO:0000256" key="6">
    <source>
        <dbReference type="ARBA" id="ARBA00023053"/>
    </source>
</evidence>
<comment type="catalytic activity">
    <reaction evidence="11">
        <text>K(+)(in) + H(+)(out) = K(+)(out) + H(+)(in)</text>
        <dbReference type="Rhea" id="RHEA:29467"/>
        <dbReference type="ChEBI" id="CHEBI:15378"/>
        <dbReference type="ChEBI" id="CHEBI:29103"/>
    </reaction>
</comment>
<evidence type="ECO:0000259" key="14">
    <source>
        <dbReference type="Pfam" id="PF00999"/>
    </source>
</evidence>
<comment type="catalytic activity">
    <reaction evidence="10">
        <text>Na(+)(in) + H(+)(out) = Na(+)(out) + H(+)(in)</text>
        <dbReference type="Rhea" id="RHEA:29419"/>
        <dbReference type="ChEBI" id="CHEBI:15378"/>
        <dbReference type="ChEBI" id="CHEBI:29101"/>
    </reaction>
</comment>
<feature type="transmembrane region" description="Helical" evidence="13">
    <location>
        <begin position="409"/>
        <end position="438"/>
    </location>
</feature>
<dbReference type="PANTHER" id="PTHR10110:SF86">
    <property type="entry name" value="SODIUM_HYDROGEN EXCHANGER 7"/>
    <property type="match status" value="1"/>
</dbReference>
<evidence type="ECO:0000256" key="9">
    <source>
        <dbReference type="ARBA" id="ARBA00023201"/>
    </source>
</evidence>
<evidence type="ECO:0000256" key="10">
    <source>
        <dbReference type="ARBA" id="ARBA00047524"/>
    </source>
</evidence>
<evidence type="ECO:0000256" key="2">
    <source>
        <dbReference type="ARBA" id="ARBA00022448"/>
    </source>
</evidence>
<keyword evidence="16" id="KW-1185">Reference proteome</keyword>
<gene>
    <name evidence="15" type="ORF">WJX75_005545</name>
</gene>